<name>A0ABN0RGJ2_9LIST</name>
<evidence type="ECO:0000256" key="1">
    <source>
        <dbReference type="ARBA" id="ARBA00004903"/>
    </source>
</evidence>
<comment type="pathway">
    <text evidence="1 7">Cofactor biosynthesis; tetrahydrofolate biosynthesis; 5,6,7,8-tetrahydrofolate from 7,8-dihydrofolate: step 1/1.</text>
</comment>
<evidence type="ECO:0000256" key="6">
    <source>
        <dbReference type="ARBA" id="ARBA00023002"/>
    </source>
</evidence>
<dbReference type="SUPFAM" id="SSF53597">
    <property type="entry name" value="Dihydrofolate reductase-like"/>
    <property type="match status" value="1"/>
</dbReference>
<comment type="similarity">
    <text evidence="2 7">Belongs to the dihydrofolate reductase family.</text>
</comment>
<evidence type="ECO:0000256" key="5">
    <source>
        <dbReference type="ARBA" id="ARBA00022857"/>
    </source>
</evidence>
<dbReference type="PROSITE" id="PS51330">
    <property type="entry name" value="DHFR_2"/>
    <property type="match status" value="1"/>
</dbReference>
<dbReference type="PANTHER" id="PTHR48069">
    <property type="entry name" value="DIHYDROFOLATE REDUCTASE"/>
    <property type="match status" value="1"/>
</dbReference>
<dbReference type="Gene3D" id="3.40.430.10">
    <property type="entry name" value="Dihydrofolate Reductase, subunit A"/>
    <property type="match status" value="1"/>
</dbReference>
<comment type="catalytic activity">
    <reaction evidence="7">
        <text>(6S)-5,6,7,8-tetrahydrofolate + NADP(+) = 7,8-dihydrofolate + NADPH + H(+)</text>
        <dbReference type="Rhea" id="RHEA:15009"/>
        <dbReference type="ChEBI" id="CHEBI:15378"/>
        <dbReference type="ChEBI" id="CHEBI:57451"/>
        <dbReference type="ChEBI" id="CHEBI:57453"/>
        <dbReference type="ChEBI" id="CHEBI:57783"/>
        <dbReference type="ChEBI" id="CHEBI:58349"/>
        <dbReference type="EC" id="1.5.1.3"/>
    </reaction>
</comment>
<dbReference type="EMBL" id="AODF01000008">
    <property type="protein sequence ID" value="EUJ32984.1"/>
    <property type="molecule type" value="Genomic_DNA"/>
</dbReference>
<evidence type="ECO:0000256" key="4">
    <source>
        <dbReference type="ARBA" id="ARBA00022563"/>
    </source>
</evidence>
<organism evidence="9 10">
    <name type="scientific">Listeria floridensis FSL S10-1187</name>
    <dbReference type="NCBI Taxonomy" id="1265817"/>
    <lineage>
        <taxon>Bacteria</taxon>
        <taxon>Bacillati</taxon>
        <taxon>Bacillota</taxon>
        <taxon>Bacilli</taxon>
        <taxon>Bacillales</taxon>
        <taxon>Listeriaceae</taxon>
        <taxon>Listeria</taxon>
    </lineage>
</organism>
<evidence type="ECO:0000313" key="10">
    <source>
        <dbReference type="Proteomes" id="UP000019249"/>
    </source>
</evidence>
<evidence type="ECO:0000256" key="2">
    <source>
        <dbReference type="ARBA" id="ARBA00009539"/>
    </source>
</evidence>
<dbReference type="Pfam" id="PF00186">
    <property type="entry name" value="DHFR_1"/>
    <property type="match status" value="1"/>
</dbReference>
<accession>A0ABN0RGJ2</accession>
<evidence type="ECO:0000256" key="7">
    <source>
        <dbReference type="PIRNR" id="PIRNR000194"/>
    </source>
</evidence>
<proteinExistence type="inferred from homology"/>
<reference evidence="9 10" key="1">
    <citation type="journal article" date="2014" name="Int. J. Syst. Evol. Microbiol.">
        <title>Listeria floridensis sp. nov., Listeria aquatica sp. nov., Listeria cornellensis sp. nov., Listeria riparia sp. nov. and Listeria grandensis sp. nov., from agricultural and natural environments.</title>
        <authorList>
            <person name="den Bakker H.C."/>
            <person name="Warchocki S."/>
            <person name="Wright E.M."/>
            <person name="Allred A.F."/>
            <person name="Ahlstrom C."/>
            <person name="Manuel C.S."/>
            <person name="Stasiewicz M.J."/>
            <person name="Burrell A."/>
            <person name="Roof S."/>
            <person name="Strawn L."/>
            <person name="Fortes E.D."/>
            <person name="Nightingale K.K."/>
            <person name="Kephart D."/>
            <person name="Wiedmann M."/>
        </authorList>
    </citation>
    <scope>NUCLEOTIDE SEQUENCE [LARGE SCALE GENOMIC DNA]</scope>
    <source>
        <strain evidence="9 10">FSL S10-1187</strain>
    </source>
</reference>
<gene>
    <name evidence="9" type="ORF">MFLO_05195</name>
</gene>
<dbReference type="PANTHER" id="PTHR48069:SF3">
    <property type="entry name" value="DIHYDROFOLATE REDUCTASE"/>
    <property type="match status" value="1"/>
</dbReference>
<dbReference type="CDD" id="cd00209">
    <property type="entry name" value="DHFR"/>
    <property type="match status" value="1"/>
</dbReference>
<feature type="domain" description="DHFR" evidence="8">
    <location>
        <begin position="1"/>
        <end position="158"/>
    </location>
</feature>
<evidence type="ECO:0000259" key="8">
    <source>
        <dbReference type="PROSITE" id="PS51330"/>
    </source>
</evidence>
<dbReference type="EC" id="1.5.1.3" evidence="3 7"/>
<keyword evidence="4 7" id="KW-0554">One-carbon metabolism</keyword>
<keyword evidence="6 7" id="KW-0560">Oxidoreductase</keyword>
<evidence type="ECO:0000313" key="9">
    <source>
        <dbReference type="EMBL" id="EUJ32984.1"/>
    </source>
</evidence>
<comment type="caution">
    <text evidence="9">The sequence shown here is derived from an EMBL/GenBank/DDBJ whole genome shotgun (WGS) entry which is preliminary data.</text>
</comment>
<dbReference type="RefSeq" id="WP_036096711.1">
    <property type="nucleotide sequence ID" value="NZ_AODF01000008.1"/>
</dbReference>
<dbReference type="Proteomes" id="UP000019249">
    <property type="component" value="Unassembled WGS sequence"/>
</dbReference>
<dbReference type="PIRSF" id="PIRSF000194">
    <property type="entry name" value="DHFR"/>
    <property type="match status" value="1"/>
</dbReference>
<evidence type="ECO:0000256" key="3">
    <source>
        <dbReference type="ARBA" id="ARBA00012856"/>
    </source>
</evidence>
<sequence length="162" mass="18673">MLTFIWAQDECGNIGKDNTMPWYLPADLAYFKKQTTGKTIVVGRKTYESFGKALPNRTNLVLSRDLNLTLPDAEVVHDKEAILKRAETESIFICGGAEIYKLFLDEVDRLLVTKIAARFDADTAFPKLDWDQFKEVGRVEGTQDEKNRYPFTFYTYDRKKAK</sequence>
<dbReference type="InterPro" id="IPR001796">
    <property type="entry name" value="DHFR_dom"/>
</dbReference>
<protein>
    <recommendedName>
        <fullName evidence="3 7">Dihydrofolate reductase</fullName>
        <ecNumber evidence="3 7">1.5.1.3</ecNumber>
    </recommendedName>
</protein>
<keyword evidence="5 7" id="KW-0521">NADP</keyword>
<dbReference type="PRINTS" id="PR00070">
    <property type="entry name" value="DHFR"/>
</dbReference>
<dbReference type="InterPro" id="IPR024072">
    <property type="entry name" value="DHFR-like_dom_sf"/>
</dbReference>
<keyword evidence="10" id="KW-1185">Reference proteome</keyword>
<dbReference type="InterPro" id="IPR012259">
    <property type="entry name" value="DHFR"/>
</dbReference>
<comment type="function">
    <text evidence="7">Key enzyme in folate metabolism. Catalyzes an essential reaction for de novo glycine and purine synthesis, and for DNA precursor synthesis.</text>
</comment>